<dbReference type="RefSeq" id="WP_004040434.1">
    <property type="nucleotide sequence ID" value="NZ_AQFR02000003.1"/>
</dbReference>
<evidence type="ECO:0000313" key="5">
    <source>
        <dbReference type="Proteomes" id="UP000309117"/>
    </source>
</evidence>
<protein>
    <submittedName>
        <fullName evidence="4">LytR family transcriptional regulator</fullName>
    </submittedName>
</protein>
<dbReference type="InterPro" id="IPR050922">
    <property type="entry name" value="LytR/CpsA/Psr_CW_biosynth"/>
</dbReference>
<accession>A0A4S2BJP4</accession>
<comment type="similarity">
    <text evidence="1">Belongs to the LytR/CpsA/Psr (LCP) family.</text>
</comment>
<feature type="transmembrane region" description="Helical" evidence="2">
    <location>
        <begin position="26"/>
        <end position="49"/>
    </location>
</feature>
<evidence type="ECO:0000256" key="2">
    <source>
        <dbReference type="SAM" id="Phobius"/>
    </source>
</evidence>
<evidence type="ECO:0000313" key="4">
    <source>
        <dbReference type="EMBL" id="TGY13994.1"/>
    </source>
</evidence>
<dbReference type="EMBL" id="SRYV01000011">
    <property type="protein sequence ID" value="TGY13994.1"/>
    <property type="molecule type" value="Genomic_DNA"/>
</dbReference>
<dbReference type="NCBIfam" id="TIGR00350">
    <property type="entry name" value="lytR_cpsA_psr"/>
    <property type="match status" value="1"/>
</dbReference>
<organism evidence="4 5">
    <name type="scientific">Lactobacillus intestinalis</name>
    <dbReference type="NCBI Taxonomy" id="151781"/>
    <lineage>
        <taxon>Bacteria</taxon>
        <taxon>Bacillati</taxon>
        <taxon>Bacillota</taxon>
        <taxon>Bacilli</taxon>
        <taxon>Lactobacillales</taxon>
        <taxon>Lactobacillaceae</taxon>
        <taxon>Lactobacillus</taxon>
    </lineage>
</organism>
<keyword evidence="2" id="KW-1133">Transmembrane helix</keyword>
<name>A0A4S2BJP4_9LACO</name>
<dbReference type="PANTHER" id="PTHR33392:SF6">
    <property type="entry name" value="POLYISOPRENYL-TEICHOIC ACID--PEPTIDOGLYCAN TEICHOIC ACID TRANSFERASE TAGU"/>
    <property type="match status" value="1"/>
</dbReference>
<gene>
    <name evidence="4" type="ORF">E5351_06590</name>
</gene>
<sequence length="349" mass="40065">MAEDNKQNQTQQHHHRHHHRRRRRKFWRIFWIVIGIVVVAGIFVAGMMYKNLRDTTNNMYTPVAKKTKSNKGRDLDTLLQEKKPINILLLGIDTGAMGRHWKGRTDTMMMMSINPKKNTTDIMSIPRDSAAIFPDFKQYGVTKINSAYTLGGVSQTMKTLDKYYSVPIDGYILINMGGLKKAIDQVGGIDVTSPLTFDNMGYHFEKGKTYHMNGKKALAFSQLRHGDPRQDYGRQDRDRRVVMALLKKSVSPTTLLNTKFLNSIADEMQTDLTMNQMYKIGMDYRKATDHVVPDHAQGVSKSTDNPKFGNMEIEVISRKERQRVSDRLRENLELQKVTVAKDDTGYNMN</sequence>
<dbReference type="Gene3D" id="3.40.630.190">
    <property type="entry name" value="LCP protein"/>
    <property type="match status" value="1"/>
</dbReference>
<evidence type="ECO:0000256" key="1">
    <source>
        <dbReference type="ARBA" id="ARBA00006068"/>
    </source>
</evidence>
<dbReference type="InterPro" id="IPR004474">
    <property type="entry name" value="LytR_CpsA_psr"/>
</dbReference>
<dbReference type="Pfam" id="PF03816">
    <property type="entry name" value="LytR_cpsA_psr"/>
    <property type="match status" value="1"/>
</dbReference>
<keyword evidence="2" id="KW-0812">Transmembrane</keyword>
<comment type="caution">
    <text evidence="4">The sequence shown here is derived from an EMBL/GenBank/DDBJ whole genome shotgun (WGS) entry which is preliminary data.</text>
</comment>
<keyword evidence="2" id="KW-0472">Membrane</keyword>
<evidence type="ECO:0000259" key="3">
    <source>
        <dbReference type="Pfam" id="PF03816"/>
    </source>
</evidence>
<reference evidence="4 5" key="1">
    <citation type="submission" date="2019-04" db="EMBL/GenBank/DDBJ databases">
        <title>Microbes associate with the intestines of laboratory mice.</title>
        <authorList>
            <person name="Navarre W."/>
            <person name="Wong E."/>
            <person name="Huang K."/>
            <person name="Tropini C."/>
            <person name="Ng K."/>
            <person name="Yu B."/>
        </authorList>
    </citation>
    <scope>NUCLEOTIDE SEQUENCE [LARGE SCALE GENOMIC DNA]</scope>
    <source>
        <strain evidence="4 5">NM61_E11</strain>
    </source>
</reference>
<dbReference type="GeneID" id="75117208"/>
<dbReference type="AlphaFoldDB" id="A0A4S2BJP4"/>
<dbReference type="Proteomes" id="UP000309117">
    <property type="component" value="Unassembled WGS sequence"/>
</dbReference>
<proteinExistence type="inferred from homology"/>
<feature type="domain" description="Cell envelope-related transcriptional attenuator" evidence="3">
    <location>
        <begin position="104"/>
        <end position="249"/>
    </location>
</feature>
<dbReference type="PANTHER" id="PTHR33392">
    <property type="entry name" value="POLYISOPRENYL-TEICHOIC ACID--PEPTIDOGLYCAN TEICHOIC ACID TRANSFERASE TAGU"/>
    <property type="match status" value="1"/>
</dbReference>